<dbReference type="SUPFAM" id="SSF56784">
    <property type="entry name" value="HAD-like"/>
    <property type="match status" value="1"/>
</dbReference>
<dbReference type="PANTHER" id="PTHR43434:SF1">
    <property type="entry name" value="PHOSPHOGLYCOLATE PHOSPHATASE"/>
    <property type="match status" value="1"/>
</dbReference>
<dbReference type="InterPro" id="IPR050155">
    <property type="entry name" value="HAD-like_hydrolase_sf"/>
</dbReference>
<dbReference type="AlphaFoldDB" id="A0A238XB98"/>
<proteinExistence type="inferred from homology"/>
<organism evidence="2 3">
    <name type="scientific">Halorubrum vacuolatum</name>
    <name type="common">Natronobacterium vacuolatum</name>
    <dbReference type="NCBI Taxonomy" id="63740"/>
    <lineage>
        <taxon>Archaea</taxon>
        <taxon>Methanobacteriati</taxon>
        <taxon>Methanobacteriota</taxon>
        <taxon>Stenosarchaea group</taxon>
        <taxon>Halobacteria</taxon>
        <taxon>Halobacteriales</taxon>
        <taxon>Haloferacaceae</taxon>
        <taxon>Halorubrum</taxon>
    </lineage>
</organism>
<dbReference type="PANTHER" id="PTHR43434">
    <property type="entry name" value="PHOSPHOGLYCOLATE PHOSPHATASE"/>
    <property type="match status" value="1"/>
</dbReference>
<reference evidence="2 3" key="1">
    <citation type="submission" date="2017-06" db="EMBL/GenBank/DDBJ databases">
        <authorList>
            <person name="Kim H.J."/>
            <person name="Triplett B.A."/>
        </authorList>
    </citation>
    <scope>NUCLEOTIDE SEQUENCE [LARGE SCALE GENOMIC DNA]</scope>
    <source>
        <strain evidence="2 3">DSM 8800</strain>
    </source>
</reference>
<accession>A0A238XB98</accession>
<dbReference type="GO" id="GO:0008967">
    <property type="term" value="F:phosphoglycolate phosphatase activity"/>
    <property type="evidence" value="ECO:0007669"/>
    <property type="project" value="TreeGrafter"/>
</dbReference>
<evidence type="ECO:0000313" key="3">
    <source>
        <dbReference type="Proteomes" id="UP000198397"/>
    </source>
</evidence>
<gene>
    <name evidence="2" type="ORF">SAMN06264855_11520</name>
</gene>
<comment type="similarity">
    <text evidence="1">Belongs to the HAD-like hydrolase superfamily.</text>
</comment>
<dbReference type="Proteomes" id="UP000198397">
    <property type="component" value="Unassembled WGS sequence"/>
</dbReference>
<keyword evidence="3" id="KW-1185">Reference proteome</keyword>
<evidence type="ECO:0000256" key="1">
    <source>
        <dbReference type="ARBA" id="ARBA00007958"/>
    </source>
</evidence>
<dbReference type="GO" id="GO:0006281">
    <property type="term" value="P:DNA repair"/>
    <property type="evidence" value="ECO:0007669"/>
    <property type="project" value="TreeGrafter"/>
</dbReference>
<dbReference type="InterPro" id="IPR036412">
    <property type="entry name" value="HAD-like_sf"/>
</dbReference>
<dbReference type="SFLD" id="SFLDS00003">
    <property type="entry name" value="Haloacid_Dehalogenase"/>
    <property type="match status" value="1"/>
</dbReference>
<evidence type="ECO:0000313" key="2">
    <source>
        <dbReference type="EMBL" id="SNR55604.1"/>
    </source>
</evidence>
<protein>
    <submittedName>
        <fullName evidence="2">Haloacid dehalogenase superfamily, subfamily IA, variant 1 with third motif having Dx(3-4)D or Dx(3-4)E</fullName>
    </submittedName>
</protein>
<dbReference type="RefSeq" id="WP_089385423.1">
    <property type="nucleotide sequence ID" value="NZ_FZNQ01000015.1"/>
</dbReference>
<dbReference type="InterPro" id="IPR006439">
    <property type="entry name" value="HAD-SF_hydro_IA"/>
</dbReference>
<dbReference type="NCBIfam" id="TIGR01549">
    <property type="entry name" value="HAD-SF-IA-v1"/>
    <property type="match status" value="1"/>
</dbReference>
<dbReference type="Gene3D" id="3.40.50.1000">
    <property type="entry name" value="HAD superfamily/HAD-like"/>
    <property type="match status" value="1"/>
</dbReference>
<dbReference type="EMBL" id="FZNQ01000015">
    <property type="protein sequence ID" value="SNR55604.1"/>
    <property type="molecule type" value="Genomic_DNA"/>
</dbReference>
<dbReference type="SFLD" id="SFLDG01129">
    <property type="entry name" value="C1.5:_HAD__Beta-PGM__Phosphata"/>
    <property type="match status" value="1"/>
</dbReference>
<name>A0A238XB98_HALVU</name>
<dbReference type="InterPro" id="IPR023214">
    <property type="entry name" value="HAD_sf"/>
</dbReference>
<sequence length="224" mass="24625">MYDAVVFDNDGVLVGRTPFDTLREAAFEAFVRIGVDDPDIAHVDEMAIGVDPATLRDVSERYGFDPAEFWRIRDESASLAQMADVRRGRKTPYDDVGVLSALDADLGVVSSNQQATVEFVLEHFGLADRFDAAYGREPSIASLSRKKPSPYYLECALEDLDAGTALFVGDNESDVLAADNAGIDSAFIRRPHRRSTELSCQPTYEIDDLHDLVSICGRSPIDSI</sequence>
<dbReference type="Pfam" id="PF00702">
    <property type="entry name" value="Hydrolase"/>
    <property type="match status" value="1"/>
</dbReference>
<dbReference type="OrthoDB" id="115864at2157"/>